<dbReference type="InterPro" id="IPR001623">
    <property type="entry name" value="DnaJ_domain"/>
</dbReference>
<dbReference type="SUPFAM" id="SSF46565">
    <property type="entry name" value="Chaperone J-domain"/>
    <property type="match status" value="1"/>
</dbReference>
<dbReference type="VEuPathDB" id="AmoebaDB:ACA1_379380"/>
<dbReference type="OrthoDB" id="442087at2759"/>
<dbReference type="Pfam" id="PF00226">
    <property type="entry name" value="DnaJ"/>
    <property type="match status" value="1"/>
</dbReference>
<protein>
    <submittedName>
        <fullName evidence="3">DnaJ domain containing protein</fullName>
    </submittedName>
</protein>
<dbReference type="InterPro" id="IPR051100">
    <property type="entry name" value="DnaJ_subfamily_B/C"/>
</dbReference>
<proteinExistence type="predicted"/>
<sequence>MDVLRELFPGHDPDGDLTAAIDALLHTTNPNPSPTAPSSPPLHREATTSVVDHPGAPHATGDSPPPSAPPPLLRSGPPQAVPTLCERCLAQVAESVVLPLVKPRNDDVAAAAAAVRGALAAMPRGLVGRVWAALFEAVVAEAAAGSSSLLFAVAPHTTFAQALAWFFPLCASDPTLVAEVAESISRYPYRDKFNDATMELMFEPLKQCPLLTQLSIVGCSSLIYPQLCSPYLVKLSLCDCARLNDLAVQWLLERSPQLQELDLAGCHRLTSPRIESGSLVWVNMESCRGLMFPEVRNSPHLLHVLVPEGCKLDWRRPKPPPSAGGDDLLSIERILGCAGDYYAVLGLTPDAALAQITKQYRTMALKLHPDKNAHPASEEAFKVMAEAFACLSDAGQRAQYDAHGAAEIRPEVLRRAERVLAEVQAYVYAHAPFVCANCSQAAEKFCEQCGGAHLCVSCDHQIHGFLPLRSHVRVASADAPEPAPRASTTGARR</sequence>
<organism evidence="3 4">
    <name type="scientific">Acanthamoeba castellanii (strain ATCC 30010 / Neff)</name>
    <dbReference type="NCBI Taxonomy" id="1257118"/>
    <lineage>
        <taxon>Eukaryota</taxon>
        <taxon>Amoebozoa</taxon>
        <taxon>Discosea</taxon>
        <taxon>Longamoebia</taxon>
        <taxon>Centramoebida</taxon>
        <taxon>Acanthamoebidae</taxon>
        <taxon>Acanthamoeba</taxon>
    </lineage>
</organism>
<dbReference type="PRINTS" id="PR00625">
    <property type="entry name" value="JDOMAIN"/>
</dbReference>
<dbReference type="Proteomes" id="UP000011083">
    <property type="component" value="Unassembled WGS sequence"/>
</dbReference>
<feature type="domain" description="J" evidence="2">
    <location>
        <begin position="340"/>
        <end position="404"/>
    </location>
</feature>
<dbReference type="Gene3D" id="3.80.10.10">
    <property type="entry name" value="Ribonuclease Inhibitor"/>
    <property type="match status" value="1"/>
</dbReference>
<dbReference type="InterPro" id="IPR018253">
    <property type="entry name" value="DnaJ_domain_CS"/>
</dbReference>
<dbReference type="PROSITE" id="PS50076">
    <property type="entry name" value="DNAJ_2"/>
    <property type="match status" value="1"/>
</dbReference>
<dbReference type="EMBL" id="KB008025">
    <property type="protein sequence ID" value="ELR15756.1"/>
    <property type="molecule type" value="Genomic_DNA"/>
</dbReference>
<dbReference type="PANTHER" id="PTHR43908">
    <property type="entry name" value="AT29763P-RELATED"/>
    <property type="match status" value="1"/>
</dbReference>
<feature type="compositionally biased region" description="Pro residues" evidence="1">
    <location>
        <begin position="31"/>
        <end position="40"/>
    </location>
</feature>
<dbReference type="InterPro" id="IPR036869">
    <property type="entry name" value="J_dom_sf"/>
</dbReference>
<dbReference type="AlphaFoldDB" id="L8GUH3"/>
<name>L8GUH3_ACACF</name>
<evidence type="ECO:0000313" key="3">
    <source>
        <dbReference type="EMBL" id="ELR15756.1"/>
    </source>
</evidence>
<dbReference type="GeneID" id="14916293"/>
<evidence type="ECO:0000259" key="2">
    <source>
        <dbReference type="PROSITE" id="PS50076"/>
    </source>
</evidence>
<dbReference type="SMART" id="SM00271">
    <property type="entry name" value="DnaJ"/>
    <property type="match status" value="1"/>
</dbReference>
<dbReference type="PROSITE" id="PS00636">
    <property type="entry name" value="DNAJ_1"/>
    <property type="match status" value="1"/>
</dbReference>
<dbReference type="Gene3D" id="1.10.287.110">
    <property type="entry name" value="DnaJ domain"/>
    <property type="match status" value="1"/>
</dbReference>
<dbReference type="SUPFAM" id="SSF52047">
    <property type="entry name" value="RNI-like"/>
    <property type="match status" value="1"/>
</dbReference>
<dbReference type="InterPro" id="IPR032675">
    <property type="entry name" value="LRR_dom_sf"/>
</dbReference>
<keyword evidence="4" id="KW-1185">Reference proteome</keyword>
<dbReference type="KEGG" id="acan:ACA1_379380"/>
<dbReference type="STRING" id="1257118.L8GUH3"/>
<reference evidence="3 4" key="1">
    <citation type="journal article" date="2013" name="Genome Biol.">
        <title>Genome of Acanthamoeba castellanii highlights extensive lateral gene transfer and early evolution of tyrosine kinase signaling.</title>
        <authorList>
            <person name="Clarke M."/>
            <person name="Lohan A.J."/>
            <person name="Liu B."/>
            <person name="Lagkouvardos I."/>
            <person name="Roy S."/>
            <person name="Zafar N."/>
            <person name="Bertelli C."/>
            <person name="Schilde C."/>
            <person name="Kianianmomeni A."/>
            <person name="Burglin T.R."/>
            <person name="Frech C."/>
            <person name="Turcotte B."/>
            <person name="Kopec K.O."/>
            <person name="Synnott J.M."/>
            <person name="Choo C."/>
            <person name="Paponov I."/>
            <person name="Finkler A."/>
            <person name="Soon Heng Tan C."/>
            <person name="Hutchins A.P."/>
            <person name="Weinmeier T."/>
            <person name="Rattei T."/>
            <person name="Chu J.S."/>
            <person name="Gimenez G."/>
            <person name="Irimia M."/>
            <person name="Rigden D.J."/>
            <person name="Fitzpatrick D.A."/>
            <person name="Lorenzo-Morales J."/>
            <person name="Bateman A."/>
            <person name="Chiu C.H."/>
            <person name="Tang P."/>
            <person name="Hegemann P."/>
            <person name="Fromm H."/>
            <person name="Raoult D."/>
            <person name="Greub G."/>
            <person name="Miranda-Saavedra D."/>
            <person name="Chen N."/>
            <person name="Nash P."/>
            <person name="Ginger M.L."/>
            <person name="Horn M."/>
            <person name="Schaap P."/>
            <person name="Caler L."/>
            <person name="Loftus B."/>
        </authorList>
    </citation>
    <scope>NUCLEOTIDE SEQUENCE [LARGE SCALE GENOMIC DNA]</scope>
    <source>
        <strain evidence="3 4">Neff</strain>
    </source>
</reference>
<dbReference type="RefSeq" id="XP_004337769.1">
    <property type="nucleotide sequence ID" value="XM_004337721.1"/>
</dbReference>
<evidence type="ECO:0000256" key="1">
    <source>
        <dbReference type="SAM" id="MobiDB-lite"/>
    </source>
</evidence>
<evidence type="ECO:0000313" key="4">
    <source>
        <dbReference type="Proteomes" id="UP000011083"/>
    </source>
</evidence>
<feature type="region of interest" description="Disordered" evidence="1">
    <location>
        <begin position="26"/>
        <end position="77"/>
    </location>
</feature>
<accession>L8GUH3</accession>
<dbReference type="CDD" id="cd06257">
    <property type="entry name" value="DnaJ"/>
    <property type="match status" value="1"/>
</dbReference>
<feature type="compositionally biased region" description="Pro residues" evidence="1">
    <location>
        <begin position="63"/>
        <end position="72"/>
    </location>
</feature>
<dbReference type="GO" id="GO:0005783">
    <property type="term" value="C:endoplasmic reticulum"/>
    <property type="evidence" value="ECO:0007669"/>
    <property type="project" value="UniProtKB-ARBA"/>
</dbReference>
<gene>
    <name evidence="3" type="ORF">ACA1_379380</name>
</gene>